<dbReference type="EMBL" id="JAQJZL010000005">
    <property type="protein sequence ID" value="KAJ6041611.1"/>
    <property type="molecule type" value="Genomic_DNA"/>
</dbReference>
<proteinExistence type="predicted"/>
<organism evidence="1 2">
    <name type="scientific">Penicillium canescens</name>
    <dbReference type="NCBI Taxonomy" id="5083"/>
    <lineage>
        <taxon>Eukaryota</taxon>
        <taxon>Fungi</taxon>
        <taxon>Dikarya</taxon>
        <taxon>Ascomycota</taxon>
        <taxon>Pezizomycotina</taxon>
        <taxon>Eurotiomycetes</taxon>
        <taxon>Eurotiomycetidae</taxon>
        <taxon>Eurotiales</taxon>
        <taxon>Aspergillaceae</taxon>
        <taxon>Penicillium</taxon>
    </lineage>
</organism>
<evidence type="ECO:0008006" key="3">
    <source>
        <dbReference type="Google" id="ProtNLM"/>
    </source>
</evidence>
<comment type="caution">
    <text evidence="1">The sequence shown here is derived from an EMBL/GenBank/DDBJ whole genome shotgun (WGS) entry which is preliminary data.</text>
</comment>
<dbReference type="SUPFAM" id="SSF82185">
    <property type="entry name" value="Histone H3 K4-specific methyltransferase SET7/9 N-terminal domain"/>
    <property type="match status" value="1"/>
</dbReference>
<keyword evidence="2" id="KW-1185">Reference proteome</keyword>
<sequence>MILSSFRILALTDGKVYLMQRVLADRIGYPGDGLYYFDGEPFSGVSYTTKGGAWENSEAEIHDGLLWGTTKEWYGPGQLMHEASYFKGVLHGNAREWHKSGQLAEDGDYEYGIALWKKSWDENGQLIEEFTLTQADEDFTVLQRYRSIYEPGHSKDAGRKIGRKT</sequence>
<dbReference type="AlphaFoldDB" id="A0AAD6N8L2"/>
<name>A0AAD6N8L2_PENCN</name>
<gene>
    <name evidence="1" type="ORF">N7460_007001</name>
</gene>
<evidence type="ECO:0000313" key="1">
    <source>
        <dbReference type="EMBL" id="KAJ6041611.1"/>
    </source>
</evidence>
<reference evidence="1" key="2">
    <citation type="submission" date="2023-01" db="EMBL/GenBank/DDBJ databases">
        <authorList>
            <person name="Petersen C."/>
        </authorList>
    </citation>
    <scope>NUCLEOTIDE SEQUENCE</scope>
    <source>
        <strain evidence="1">IBT 15450</strain>
    </source>
</reference>
<dbReference type="Gene3D" id="3.90.930.1">
    <property type="match status" value="1"/>
</dbReference>
<reference evidence="1" key="1">
    <citation type="journal article" date="2023" name="IMA Fungus">
        <title>Comparative genomic study of the Penicillium genus elucidates a diverse pangenome and 15 lateral gene transfer events.</title>
        <authorList>
            <person name="Petersen C."/>
            <person name="Sorensen T."/>
            <person name="Nielsen M.R."/>
            <person name="Sondergaard T.E."/>
            <person name="Sorensen J.L."/>
            <person name="Fitzpatrick D.A."/>
            <person name="Frisvad J.C."/>
            <person name="Nielsen K.L."/>
        </authorList>
    </citation>
    <scope>NUCLEOTIDE SEQUENCE</scope>
    <source>
        <strain evidence="1">IBT 15450</strain>
    </source>
</reference>
<accession>A0AAD6N8L2</accession>
<evidence type="ECO:0000313" key="2">
    <source>
        <dbReference type="Proteomes" id="UP001219568"/>
    </source>
</evidence>
<protein>
    <recommendedName>
        <fullName evidence="3">MORN repeat-containing protein</fullName>
    </recommendedName>
</protein>
<dbReference type="Proteomes" id="UP001219568">
    <property type="component" value="Unassembled WGS sequence"/>
</dbReference>